<name>A0ABV7T3A0_9GAMM</name>
<evidence type="ECO:0008006" key="3">
    <source>
        <dbReference type="Google" id="ProtNLM"/>
    </source>
</evidence>
<evidence type="ECO:0000313" key="1">
    <source>
        <dbReference type="EMBL" id="MFC3607294.1"/>
    </source>
</evidence>
<sequence length="110" mass="11686">MPQAIHAVAAAALSITLLTGCASTKPSLGHGLVAGSAPVVMPPEENSEDGTLRMETQRVVKSPKDFKDYLVIVTDFCEQTGDGPIKPIDRQFSGLLALAYSFHTIKNCSL</sequence>
<dbReference type="RefSeq" id="WP_386362195.1">
    <property type="nucleotide sequence ID" value="NZ_JBHRXZ010000016.1"/>
</dbReference>
<evidence type="ECO:0000313" key="2">
    <source>
        <dbReference type="Proteomes" id="UP001595630"/>
    </source>
</evidence>
<proteinExistence type="predicted"/>
<keyword evidence="2" id="KW-1185">Reference proteome</keyword>
<organism evidence="1 2">
    <name type="scientific">Stutzerimonas tarimensis</name>
    <dbReference type="NCBI Taxonomy" id="1507735"/>
    <lineage>
        <taxon>Bacteria</taxon>
        <taxon>Pseudomonadati</taxon>
        <taxon>Pseudomonadota</taxon>
        <taxon>Gammaproteobacteria</taxon>
        <taxon>Pseudomonadales</taxon>
        <taxon>Pseudomonadaceae</taxon>
        <taxon>Stutzerimonas</taxon>
    </lineage>
</organism>
<comment type="caution">
    <text evidence="1">The sequence shown here is derived from an EMBL/GenBank/DDBJ whole genome shotgun (WGS) entry which is preliminary data.</text>
</comment>
<dbReference type="Proteomes" id="UP001595630">
    <property type="component" value="Unassembled WGS sequence"/>
</dbReference>
<protein>
    <recommendedName>
        <fullName evidence="3">Lipoprotein</fullName>
    </recommendedName>
</protein>
<reference evidence="2" key="1">
    <citation type="journal article" date="2019" name="Int. J. Syst. Evol. Microbiol.">
        <title>The Global Catalogue of Microorganisms (GCM) 10K type strain sequencing project: providing services to taxonomists for standard genome sequencing and annotation.</title>
        <authorList>
            <consortium name="The Broad Institute Genomics Platform"/>
            <consortium name="The Broad Institute Genome Sequencing Center for Infectious Disease"/>
            <person name="Wu L."/>
            <person name="Ma J."/>
        </authorList>
    </citation>
    <scope>NUCLEOTIDE SEQUENCE [LARGE SCALE GENOMIC DNA]</scope>
    <source>
        <strain evidence="2">KCTC 42447</strain>
    </source>
</reference>
<dbReference type="EMBL" id="JBHRXZ010000016">
    <property type="protein sequence ID" value="MFC3607294.1"/>
    <property type="molecule type" value="Genomic_DNA"/>
</dbReference>
<accession>A0ABV7T3A0</accession>
<gene>
    <name evidence="1" type="ORF">ACFOMF_05820</name>
</gene>